<evidence type="ECO:0000256" key="1">
    <source>
        <dbReference type="ARBA" id="ARBA00023015"/>
    </source>
</evidence>
<keyword evidence="7" id="KW-1185">Reference proteome</keyword>
<evidence type="ECO:0000259" key="4">
    <source>
        <dbReference type="PROSITE" id="PS50932"/>
    </source>
</evidence>
<dbReference type="CDD" id="cd01392">
    <property type="entry name" value="HTH_LacI"/>
    <property type="match status" value="1"/>
</dbReference>
<name>A0A7W3JJW2_9MICO</name>
<dbReference type="PANTHER" id="PTHR30146:SF109">
    <property type="entry name" value="HTH-TYPE TRANSCRIPTIONAL REGULATOR GALS"/>
    <property type="match status" value="1"/>
</dbReference>
<dbReference type="EMBL" id="BJUV01000028">
    <property type="protein sequence ID" value="GEK84123.1"/>
    <property type="molecule type" value="Genomic_DNA"/>
</dbReference>
<comment type="caution">
    <text evidence="6">The sequence shown here is derived from an EMBL/GenBank/DDBJ whole genome shotgun (WGS) entry which is preliminary data.</text>
</comment>
<evidence type="ECO:0000256" key="2">
    <source>
        <dbReference type="ARBA" id="ARBA00023125"/>
    </source>
</evidence>
<dbReference type="EMBL" id="JACGWW010000003">
    <property type="protein sequence ID" value="MBA8814190.1"/>
    <property type="molecule type" value="Genomic_DNA"/>
</dbReference>
<reference evidence="6 8" key="2">
    <citation type="submission" date="2020-07" db="EMBL/GenBank/DDBJ databases">
        <title>Sequencing the genomes of 1000 actinobacteria strains.</title>
        <authorList>
            <person name="Klenk H.-P."/>
        </authorList>
    </citation>
    <scope>NUCLEOTIDE SEQUENCE [LARGE SCALE GENOMIC DNA]</scope>
    <source>
        <strain evidence="6 8">DSM 10309</strain>
    </source>
</reference>
<keyword evidence="2 6" id="KW-0238">DNA-binding</keyword>
<dbReference type="RefSeq" id="WP_146856461.1">
    <property type="nucleotide sequence ID" value="NZ_BAAAHR010000007.1"/>
</dbReference>
<dbReference type="PANTHER" id="PTHR30146">
    <property type="entry name" value="LACI-RELATED TRANSCRIPTIONAL REPRESSOR"/>
    <property type="match status" value="1"/>
</dbReference>
<dbReference type="PROSITE" id="PS00356">
    <property type="entry name" value="HTH_LACI_1"/>
    <property type="match status" value="1"/>
</dbReference>
<evidence type="ECO:0000313" key="8">
    <source>
        <dbReference type="Proteomes" id="UP000522688"/>
    </source>
</evidence>
<dbReference type="SUPFAM" id="SSF53822">
    <property type="entry name" value="Periplasmic binding protein-like I"/>
    <property type="match status" value="1"/>
</dbReference>
<dbReference type="Pfam" id="PF00356">
    <property type="entry name" value="LacI"/>
    <property type="match status" value="1"/>
</dbReference>
<dbReference type="Gene3D" id="3.40.50.2300">
    <property type="match status" value="2"/>
</dbReference>
<gene>
    <name evidence="6" type="ORF">FB463_002456</name>
    <name evidence="5" type="ORF">FFA01_24320</name>
</gene>
<dbReference type="GO" id="GO:0000976">
    <property type="term" value="F:transcription cis-regulatory region binding"/>
    <property type="evidence" value="ECO:0007669"/>
    <property type="project" value="TreeGrafter"/>
</dbReference>
<dbReference type="SUPFAM" id="SSF47413">
    <property type="entry name" value="lambda repressor-like DNA-binding domains"/>
    <property type="match status" value="1"/>
</dbReference>
<protein>
    <submittedName>
        <fullName evidence="5">Alanine racemase</fullName>
    </submittedName>
    <submittedName>
        <fullName evidence="6">DNA-binding LacI/PurR family transcriptional regulator</fullName>
    </submittedName>
</protein>
<dbReference type="Proteomes" id="UP000522688">
    <property type="component" value="Unassembled WGS sequence"/>
</dbReference>
<dbReference type="AlphaFoldDB" id="A0A7W3JJW2"/>
<reference evidence="5 7" key="1">
    <citation type="submission" date="2019-07" db="EMBL/GenBank/DDBJ databases">
        <title>Whole genome shotgun sequence of Frigoribacterium faeni NBRC 103066.</title>
        <authorList>
            <person name="Hosoyama A."/>
            <person name="Uohara A."/>
            <person name="Ohji S."/>
            <person name="Ichikawa N."/>
        </authorList>
    </citation>
    <scope>NUCLEOTIDE SEQUENCE [LARGE SCALE GENOMIC DNA]</scope>
    <source>
        <strain evidence="5 7">NBRC 103066</strain>
    </source>
</reference>
<dbReference type="PROSITE" id="PS50932">
    <property type="entry name" value="HTH_LACI_2"/>
    <property type="match status" value="1"/>
</dbReference>
<accession>A0A7W3JJW2</accession>
<evidence type="ECO:0000256" key="3">
    <source>
        <dbReference type="ARBA" id="ARBA00023163"/>
    </source>
</evidence>
<proteinExistence type="predicted"/>
<keyword evidence="3" id="KW-0804">Transcription</keyword>
<feature type="domain" description="HTH lacI-type" evidence="4">
    <location>
        <begin position="10"/>
        <end position="64"/>
    </location>
</feature>
<keyword evidence="1" id="KW-0805">Transcription regulation</keyword>
<evidence type="ECO:0000313" key="5">
    <source>
        <dbReference type="EMBL" id="GEK84123.1"/>
    </source>
</evidence>
<dbReference type="InterPro" id="IPR028082">
    <property type="entry name" value="Peripla_BP_I"/>
</dbReference>
<dbReference type="GO" id="GO:0003700">
    <property type="term" value="F:DNA-binding transcription factor activity"/>
    <property type="evidence" value="ECO:0007669"/>
    <property type="project" value="TreeGrafter"/>
</dbReference>
<dbReference type="InterPro" id="IPR001761">
    <property type="entry name" value="Peripla_BP/Lac1_sug-bd_dom"/>
</dbReference>
<dbReference type="SMART" id="SM00354">
    <property type="entry name" value="HTH_LACI"/>
    <property type="match status" value="1"/>
</dbReference>
<dbReference type="Gene3D" id="1.10.260.40">
    <property type="entry name" value="lambda repressor-like DNA-binding domains"/>
    <property type="match status" value="1"/>
</dbReference>
<organism evidence="6 8">
    <name type="scientific">Frigoribacterium faeni</name>
    <dbReference type="NCBI Taxonomy" id="145483"/>
    <lineage>
        <taxon>Bacteria</taxon>
        <taxon>Bacillati</taxon>
        <taxon>Actinomycetota</taxon>
        <taxon>Actinomycetes</taxon>
        <taxon>Micrococcales</taxon>
        <taxon>Microbacteriaceae</taxon>
        <taxon>Frigoribacterium</taxon>
    </lineage>
</organism>
<dbReference type="InterPro" id="IPR000843">
    <property type="entry name" value="HTH_LacI"/>
</dbReference>
<evidence type="ECO:0000313" key="7">
    <source>
        <dbReference type="Proteomes" id="UP000321154"/>
    </source>
</evidence>
<evidence type="ECO:0000313" key="6">
    <source>
        <dbReference type="EMBL" id="MBA8814190.1"/>
    </source>
</evidence>
<dbReference type="Proteomes" id="UP000321154">
    <property type="component" value="Unassembled WGS sequence"/>
</dbReference>
<dbReference type="InterPro" id="IPR010982">
    <property type="entry name" value="Lambda_DNA-bd_dom_sf"/>
</dbReference>
<sequence length="332" mass="35643">MTRSPSPRLPTVTDVATAAGVSRQTVSNVLNAPDVVKPDTRGRVERAIADLGYRPHASARRLRTRKSSTIGIRLDPVTNGISGAVLDRFLHAVTEQADARGYRILLYTAAGPEDEIAQLRRLLDGADVDGFILTSTFFDDPRTEWLIAAGCEFVTFGRPWGLDDRGDPRHRWVDVDGRHGVASVTRDLLDRGATNVAFLGWPAESGAGNDRRRGWREALTERGRLGPDEIEALSLSVEDSVSLGADSVRALLASGVAVDAVVCASDTLALGASTVLGRGVPVVGYDDTPVAAALGLSSVQQPLEEVASAALSLLLDDSEPRQRLLRPRPVWR</sequence>
<dbReference type="Pfam" id="PF00532">
    <property type="entry name" value="Peripla_BP_1"/>
    <property type="match status" value="1"/>
</dbReference>
<dbReference type="OrthoDB" id="3430936at2"/>